<evidence type="ECO:0008006" key="3">
    <source>
        <dbReference type="Google" id="ProtNLM"/>
    </source>
</evidence>
<evidence type="ECO:0000313" key="2">
    <source>
        <dbReference type="Proteomes" id="UP000010482"/>
    </source>
</evidence>
<gene>
    <name evidence="1" type="ORF">Dacsa_0016</name>
</gene>
<dbReference type="KEGG" id="dsl:Dacsa_0016"/>
<evidence type="ECO:0000313" key="1">
    <source>
        <dbReference type="EMBL" id="AFZ48840.1"/>
    </source>
</evidence>
<name>K9YR48_DACS8</name>
<dbReference type="STRING" id="13035.Dacsa_0016"/>
<dbReference type="Proteomes" id="UP000010482">
    <property type="component" value="Chromosome"/>
</dbReference>
<reference evidence="1" key="1">
    <citation type="submission" date="2012-04" db="EMBL/GenBank/DDBJ databases">
        <title>Finished genome of Dactylococcopsis salina PCC 8305.</title>
        <authorList>
            <consortium name="US DOE Joint Genome Institute"/>
            <person name="Gugger M."/>
            <person name="Coursin T."/>
            <person name="Rippka R."/>
            <person name="Tandeau De Marsac N."/>
            <person name="Huntemann M."/>
            <person name="Wei C.-L."/>
            <person name="Han J."/>
            <person name="Detter J.C."/>
            <person name="Han C."/>
            <person name="Tapia R."/>
            <person name="Daligault H."/>
            <person name="Chen A."/>
            <person name="Krypides N."/>
            <person name="Mavromatis K."/>
            <person name="Markowitz V."/>
            <person name="Szeto E."/>
            <person name="Ivanova N."/>
            <person name="Ovchinnikova G."/>
            <person name="Pagani I."/>
            <person name="Pati A."/>
            <person name="Goodwin L."/>
            <person name="Peters L."/>
            <person name="Pitluck S."/>
            <person name="Woyke T."/>
            <person name="Kerfeld C."/>
        </authorList>
    </citation>
    <scope>NUCLEOTIDE SEQUENCE [LARGE SCALE GENOMIC DNA]</scope>
    <source>
        <strain evidence="1">PCC 8305</strain>
    </source>
</reference>
<dbReference type="AlphaFoldDB" id="K9YR48"/>
<dbReference type="RefSeq" id="WP_015227853.1">
    <property type="nucleotide sequence ID" value="NC_019780.1"/>
</dbReference>
<dbReference type="PATRIC" id="fig|13035.3.peg.16"/>
<sequence>MTNHPIPSQPQSPQTGNRVETTVAATTWQKISKLFGWQFWTAVVMVSFSATGYVATSTLLSLNTPEGCESVYWPLASGSRRLYCAQVEAKEGDTDSYLAAINLVSDLPKDHPLRQEINKNIKVWSEQVLVLGERQFQAGNLEAAMAIAKKIPSGVAAKAVVDEKVKRWREIWQQGEAIEQDVEAQLNQAAWNQAFKEAGRLVDLENDYLANRRYTELMAKIQEAKVEGAVLDEARDAFDRGGVEDLLTAIEKAESIEESSYSYRAAQNLITKVGETLMRKAQENLDQRKWNTVLDIAQAIPESLNLQAEVRDLRAISLAGLQAQQGTVSGLQEAISQAQQLEEERPLYSKAQALIDRWDQEIEDVKVITAAKQYANGGRISDLRAGMVKAEEVPRGNPRYQEARQLISQWNRRIQIIEDRPIINRAVNLARGSSIRSYQAAIAIASEISSNRALYREAQRKIASWQNQIERIEDRPILSEASNLASQGRLESAIETAQQISSNRALYREAQNNIRRWRSELNARNSIQEASNLAEAGTLEALSQAIQTITPAQNSSNYSYRAERLVNRWSKQIYAIALRQADQNDLQTAINIAQRIPSQSSVYREVRAKIRNWQQELTVNLEEE</sequence>
<protein>
    <recommendedName>
        <fullName evidence="3">Chromosome segregation ATPase</fullName>
    </recommendedName>
</protein>
<dbReference type="OrthoDB" id="503367at2"/>
<keyword evidence="2" id="KW-1185">Reference proteome</keyword>
<accession>K9YR48</accession>
<dbReference type="HOGENOM" id="CLU_019646_0_0_3"/>
<organism evidence="1 2">
    <name type="scientific">Dactylococcopsis salina (strain PCC 8305)</name>
    <name type="common">Myxobactron salinum</name>
    <dbReference type="NCBI Taxonomy" id="13035"/>
    <lineage>
        <taxon>Bacteria</taxon>
        <taxon>Bacillati</taxon>
        <taxon>Cyanobacteriota</taxon>
        <taxon>Cyanophyceae</taxon>
        <taxon>Nodosilineales</taxon>
        <taxon>Cymatolegaceae</taxon>
        <taxon>Dactylococcopsis</taxon>
    </lineage>
</organism>
<dbReference type="EMBL" id="CP003944">
    <property type="protein sequence ID" value="AFZ48840.1"/>
    <property type="molecule type" value="Genomic_DNA"/>
</dbReference>
<proteinExistence type="predicted"/>
<dbReference type="eggNOG" id="COG0457">
    <property type="taxonomic scope" value="Bacteria"/>
</dbReference>